<gene>
    <name evidence="4" type="ORF">LBW59_22280</name>
</gene>
<dbReference type="Pfam" id="PF03524">
    <property type="entry name" value="CagX"/>
    <property type="match status" value="1"/>
</dbReference>
<name>A0AAW5ZUK7_RALSL</name>
<dbReference type="EMBL" id="JAIVFG010000052">
    <property type="protein sequence ID" value="MDB0573479.1"/>
    <property type="molecule type" value="Genomic_DNA"/>
</dbReference>
<feature type="chain" id="PRO_5043363997" evidence="3">
    <location>
        <begin position="20"/>
        <end position="267"/>
    </location>
</feature>
<dbReference type="InterPro" id="IPR038161">
    <property type="entry name" value="VirB9/CagX/TrbG_C_sf"/>
</dbReference>
<organism evidence="4 5">
    <name type="scientific">Ralstonia solanacearum</name>
    <name type="common">Pseudomonas solanacearum</name>
    <dbReference type="NCBI Taxonomy" id="305"/>
    <lineage>
        <taxon>Bacteria</taxon>
        <taxon>Pseudomonadati</taxon>
        <taxon>Pseudomonadota</taxon>
        <taxon>Betaproteobacteria</taxon>
        <taxon>Burkholderiales</taxon>
        <taxon>Burkholderiaceae</taxon>
        <taxon>Ralstonia</taxon>
        <taxon>Ralstonia solanacearum species complex</taxon>
    </lineage>
</organism>
<evidence type="ECO:0000256" key="1">
    <source>
        <dbReference type="ARBA" id="ARBA00006135"/>
    </source>
</evidence>
<comment type="similarity">
    <text evidence="1">Belongs to the TrbG/VirB9 family.</text>
</comment>
<dbReference type="Gene3D" id="2.60.40.2500">
    <property type="match status" value="1"/>
</dbReference>
<dbReference type="AlphaFoldDB" id="A0AAW5ZUK7"/>
<evidence type="ECO:0000256" key="3">
    <source>
        <dbReference type="SAM" id="SignalP"/>
    </source>
</evidence>
<sequence>MKRWIPTAALALAAIPAAARVIPGPCGFESHIQCAVYDPSEVYEVTTTPGKAILLQLEPGETIEDEGAGMGDGKAWSVSANKNWILLKRAAQRPDTNLVVVTNRRAYTFDLVTAARGVPATWVLRFDYPDTRARMSAEDARKRTQARAIAHVSAAAPKPRNEDYSMRGHLELAPTGAWDDGTFTHIRYATARDLPRIYVKRADGSEFLPPYHMEGDTIVVHEIAREFVARLGNAVLGIRNDGYSPEGHYNAAGTTVPGMVRLTKEHR</sequence>
<evidence type="ECO:0000256" key="2">
    <source>
        <dbReference type="ARBA" id="ARBA00022729"/>
    </source>
</evidence>
<evidence type="ECO:0000313" key="4">
    <source>
        <dbReference type="EMBL" id="MDB0573479.1"/>
    </source>
</evidence>
<keyword evidence="2 3" id="KW-0732">Signal</keyword>
<comment type="caution">
    <text evidence="4">The sequence shown here is derived from an EMBL/GenBank/DDBJ whole genome shotgun (WGS) entry which is preliminary data.</text>
</comment>
<feature type="signal peptide" evidence="3">
    <location>
        <begin position="1"/>
        <end position="19"/>
    </location>
</feature>
<evidence type="ECO:0000313" key="5">
    <source>
        <dbReference type="Proteomes" id="UP001144050"/>
    </source>
</evidence>
<reference evidence="4" key="1">
    <citation type="submission" date="2021-09" db="EMBL/GenBank/DDBJ databases">
        <title>Genomic analysis of Ralstonia spp.</title>
        <authorList>
            <person name="Aburjaile F."/>
            <person name="Ariute J.C."/>
            <person name="Pais A.K.L."/>
            <person name="Albuquerque G.M.R."/>
            <person name="Silva A.M.F."/>
            <person name="Brenig B."/>
            <person name="Azevedo V."/>
            <person name="Matiuzzi M."/>
            <person name="Ramos R."/>
            <person name="Goes-Neto A."/>
            <person name="Soares S."/>
            <person name="Iseppon A.M.B."/>
            <person name="Souza E."/>
            <person name="Gama M."/>
        </authorList>
    </citation>
    <scope>NUCLEOTIDE SEQUENCE</scope>
    <source>
        <strain evidence="4">CCRMRs91</strain>
    </source>
</reference>
<dbReference type="Proteomes" id="UP001144050">
    <property type="component" value="Unassembled WGS sequence"/>
</dbReference>
<dbReference type="InterPro" id="IPR010258">
    <property type="entry name" value="Conjugal_tfr_TrbG/VirB9/CagX"/>
</dbReference>
<accession>A0AAW5ZUK7</accession>
<dbReference type="InterPro" id="IPR033645">
    <property type="entry name" value="VirB9/CagX/TrbG_C"/>
</dbReference>
<proteinExistence type="inferred from homology"/>
<dbReference type="CDD" id="cd06911">
    <property type="entry name" value="VirB9_CagX_TrbG"/>
    <property type="match status" value="1"/>
</dbReference>
<dbReference type="RefSeq" id="WP_271657206.1">
    <property type="nucleotide sequence ID" value="NZ_JAIVFG010000052.1"/>
</dbReference>
<protein>
    <submittedName>
        <fullName evidence="4">TrbG/VirB9 family P-type conjugative transfer protein</fullName>
    </submittedName>
</protein>